<feature type="region of interest" description="Disordered" evidence="5">
    <location>
        <begin position="343"/>
        <end position="371"/>
    </location>
</feature>
<keyword evidence="4" id="KW-0472">Membrane</keyword>
<dbReference type="Gene3D" id="2.30.42.10">
    <property type="match status" value="2"/>
</dbReference>
<dbReference type="FunFam" id="2.30.42.10:FF:000183">
    <property type="entry name" value="Golgi reassembly-stacking protein 2"/>
    <property type="match status" value="1"/>
</dbReference>
<dbReference type="AlphaFoldDB" id="G0WDA4"/>
<evidence type="ECO:0000256" key="4">
    <source>
        <dbReference type="ARBA" id="ARBA00023136"/>
    </source>
</evidence>
<dbReference type="Proteomes" id="UP000000689">
    <property type="component" value="Chromosome 6"/>
</dbReference>
<keyword evidence="8" id="KW-1185">Reference proteome</keyword>
<dbReference type="InterPro" id="IPR036034">
    <property type="entry name" value="PDZ_sf"/>
</dbReference>
<dbReference type="GeneID" id="11497128"/>
<dbReference type="PANTHER" id="PTHR12893">
    <property type="entry name" value="GOLGI REASSEMBLY STACKING PROTEIN GRASP"/>
    <property type="match status" value="1"/>
</dbReference>
<feature type="compositionally biased region" description="Acidic residues" evidence="5">
    <location>
        <begin position="414"/>
        <end position="439"/>
    </location>
</feature>
<sequence length="445" mass="48680">MFRIAKNLVKTFEDTLSSSSDSNELNAFFQSIPPNFLVNQIYPQNDSTSSLNPNETVSGLRIVWVDETQLQFQSFFDYIVGINDDPLPLMQNQHGFLYPDYNQMYNILNTIITNTPNNTSAMIKFNVWSAKGGTFRDEYVTLLPRDESQLDDISLTNNGSSPANGNYSIPAFQSLGIKVQWTPLLASTFTYHILQLNIPQGPAQVGGLIPDEDYIIGCQDGLLATGGETLLQDIVRSRANQELILYVYNKVSDCVRPITVSIGANGRLGCNVGYGLLHRIPTVRTGKPSMVSQKQQQHIQPFSESLSSGSYGSADLSNGLPTSAPEGSFVPQEAAGAPVTLPISTGGASLPPPTMRKKKPVHPNMNAMNMSDYFNEGKDEAASVGSSALVSPTPPPIIHKSNKPETPETPDTPDTNEGDINDEKENEESVEQQQEEEQGQEQKES</sequence>
<evidence type="ECO:0000313" key="7">
    <source>
        <dbReference type="EMBL" id="CCD25765.1"/>
    </source>
</evidence>
<dbReference type="InterPro" id="IPR007583">
    <property type="entry name" value="GRASP55_65"/>
</dbReference>
<dbReference type="InterPro" id="IPR024958">
    <property type="entry name" value="GRASP_PDZ"/>
</dbReference>
<dbReference type="GO" id="GO:0044877">
    <property type="term" value="F:protein-containing complex binding"/>
    <property type="evidence" value="ECO:0007669"/>
    <property type="project" value="EnsemblFungi"/>
</dbReference>
<dbReference type="PANTHER" id="PTHR12893:SF0">
    <property type="entry name" value="GRASP65"/>
    <property type="match status" value="1"/>
</dbReference>
<dbReference type="GO" id="GO:0007030">
    <property type="term" value="P:Golgi organization"/>
    <property type="evidence" value="ECO:0007669"/>
    <property type="project" value="TreeGrafter"/>
</dbReference>
<feature type="compositionally biased region" description="Polar residues" evidence="5">
    <location>
        <begin position="292"/>
        <end position="302"/>
    </location>
</feature>
<evidence type="ECO:0000256" key="2">
    <source>
        <dbReference type="ARBA" id="ARBA00022737"/>
    </source>
</evidence>
<keyword evidence="3" id="KW-0333">Golgi apparatus</keyword>
<feature type="region of interest" description="Disordered" evidence="5">
    <location>
        <begin position="384"/>
        <end position="445"/>
    </location>
</feature>
<evidence type="ECO:0000256" key="1">
    <source>
        <dbReference type="ARBA" id="ARBA00004394"/>
    </source>
</evidence>
<evidence type="ECO:0000256" key="3">
    <source>
        <dbReference type="ARBA" id="ARBA00023034"/>
    </source>
</evidence>
<dbReference type="EMBL" id="HE580272">
    <property type="protein sequence ID" value="CCD25765.1"/>
    <property type="molecule type" value="Genomic_DNA"/>
</dbReference>
<proteinExistence type="predicted"/>
<dbReference type="GO" id="GO:0009267">
    <property type="term" value="P:cellular response to starvation"/>
    <property type="evidence" value="ECO:0007669"/>
    <property type="project" value="EnsemblFungi"/>
</dbReference>
<protein>
    <recommendedName>
        <fullName evidence="6">PDZ GRASP-type domain-containing protein</fullName>
    </recommendedName>
</protein>
<dbReference type="GO" id="GO:0006888">
    <property type="term" value="P:endoplasmic reticulum to Golgi vesicle-mediated transport"/>
    <property type="evidence" value="ECO:0007669"/>
    <property type="project" value="EnsemblFungi"/>
</dbReference>
<dbReference type="KEGG" id="ndi:NDAI_0F04470"/>
<dbReference type="STRING" id="1071378.G0WDA4"/>
<dbReference type="eggNOG" id="KOG3834">
    <property type="taxonomic scope" value="Eukaryota"/>
</dbReference>
<dbReference type="GO" id="GO:0106103">
    <property type="term" value="C:COPII vesicles tethering complex"/>
    <property type="evidence" value="ECO:0007669"/>
    <property type="project" value="EnsemblFungi"/>
</dbReference>
<feature type="domain" description="PDZ GRASP-type" evidence="6">
    <location>
        <begin position="189"/>
        <end position="277"/>
    </location>
</feature>
<dbReference type="Pfam" id="PF04495">
    <property type="entry name" value="GRASP55_65"/>
    <property type="match status" value="1"/>
</dbReference>
<accession>G0WDA4</accession>
<dbReference type="HOGENOM" id="CLU_742267_0_0_1"/>
<dbReference type="OrthoDB" id="3318at2759"/>
<feature type="region of interest" description="Disordered" evidence="5">
    <location>
        <begin position="292"/>
        <end position="330"/>
    </location>
</feature>
<reference evidence="7 8" key="1">
    <citation type="journal article" date="2011" name="Proc. Natl. Acad. Sci. U.S.A.">
        <title>Evolutionary erosion of yeast sex chromosomes by mating-type switching accidents.</title>
        <authorList>
            <person name="Gordon J.L."/>
            <person name="Armisen D."/>
            <person name="Proux-Wera E."/>
            <person name="Oheigeartaigh S.S."/>
            <person name="Byrne K.P."/>
            <person name="Wolfe K.H."/>
        </authorList>
    </citation>
    <scope>NUCLEOTIDE SEQUENCE [LARGE SCALE GENOMIC DNA]</scope>
    <source>
        <strain evidence="8">ATCC 10597 / BCRC 20456 / CBS 421 / NBRC 0211 / NRRL Y-12639</strain>
    </source>
</reference>
<gene>
    <name evidence="7" type="primary">NDAI0F04470</name>
    <name evidence="7" type="ordered locus">NDAI_0F04470</name>
</gene>
<feature type="domain" description="PDZ GRASP-type" evidence="6">
    <location>
        <begin position="58"/>
        <end position="184"/>
    </location>
</feature>
<evidence type="ECO:0000259" key="6">
    <source>
        <dbReference type="PROSITE" id="PS51865"/>
    </source>
</evidence>
<comment type="subcellular location">
    <subcellularLocation>
        <location evidence="1">Golgi apparatus membrane</location>
    </subcellularLocation>
</comment>
<dbReference type="GO" id="GO:0009306">
    <property type="term" value="P:protein secretion"/>
    <property type="evidence" value="ECO:0007669"/>
    <property type="project" value="EnsemblFungi"/>
</dbReference>
<feature type="compositionally biased region" description="Low complexity" evidence="5">
    <location>
        <begin position="303"/>
        <end position="317"/>
    </location>
</feature>
<name>G0WDA4_NAUDC</name>
<dbReference type="PROSITE" id="PS51865">
    <property type="entry name" value="PDZ_GRASP"/>
    <property type="match status" value="2"/>
</dbReference>
<keyword evidence="2" id="KW-0677">Repeat</keyword>
<dbReference type="RefSeq" id="XP_003671008.1">
    <property type="nucleotide sequence ID" value="XM_003670960.1"/>
</dbReference>
<evidence type="ECO:0000256" key="5">
    <source>
        <dbReference type="SAM" id="MobiDB-lite"/>
    </source>
</evidence>
<dbReference type="OMA" id="RTEWSNS"/>
<organism evidence="7 8">
    <name type="scientific">Naumovozyma dairenensis (strain ATCC 10597 / BCRC 20456 / CBS 421 / NBRC 0211 / NRRL Y-12639)</name>
    <name type="common">Saccharomyces dairenensis</name>
    <dbReference type="NCBI Taxonomy" id="1071378"/>
    <lineage>
        <taxon>Eukaryota</taxon>
        <taxon>Fungi</taxon>
        <taxon>Dikarya</taxon>
        <taxon>Ascomycota</taxon>
        <taxon>Saccharomycotina</taxon>
        <taxon>Saccharomycetes</taxon>
        <taxon>Saccharomycetales</taxon>
        <taxon>Saccharomycetaceae</taxon>
        <taxon>Naumovozyma</taxon>
    </lineage>
</organism>
<dbReference type="GO" id="GO:0000139">
    <property type="term" value="C:Golgi membrane"/>
    <property type="evidence" value="ECO:0007669"/>
    <property type="project" value="UniProtKB-SubCell"/>
</dbReference>
<evidence type="ECO:0000313" key="8">
    <source>
        <dbReference type="Proteomes" id="UP000000689"/>
    </source>
</evidence>